<evidence type="ECO:0000256" key="6">
    <source>
        <dbReference type="ARBA" id="ARBA00047517"/>
    </source>
</evidence>
<dbReference type="PANTHER" id="PTHR43500:SF1">
    <property type="entry name" value="CYSTATHIONINE BETA-LYASE-RELATED"/>
    <property type="match status" value="1"/>
</dbReference>
<dbReference type="FunFam" id="3.40.640.10:FF:000046">
    <property type="entry name" value="Cystathionine gamma-lyase"/>
    <property type="match status" value="1"/>
</dbReference>
<dbReference type="Proteomes" id="UP000256297">
    <property type="component" value="Unassembled WGS sequence"/>
</dbReference>
<dbReference type="PROSITE" id="PS00868">
    <property type="entry name" value="CYS_MET_METAB_PP"/>
    <property type="match status" value="1"/>
</dbReference>
<accession>A0A375CS48</accession>
<dbReference type="Gene3D" id="3.90.1150.10">
    <property type="entry name" value="Aspartate Aminotransferase, domain 1"/>
    <property type="match status" value="1"/>
</dbReference>
<comment type="pathway">
    <text evidence="5">Amino-acid biosynthesis; L-methionine biosynthesis via de novo pathway; L-homocysteine from L-cystathionine: step 1/1.</text>
</comment>
<evidence type="ECO:0000256" key="1">
    <source>
        <dbReference type="ARBA" id="ARBA00001933"/>
    </source>
</evidence>
<comment type="similarity">
    <text evidence="2 9">Belongs to the trans-sulfuration enzymes family.</text>
</comment>
<name>A0A375CS48_9BURK</name>
<evidence type="ECO:0000313" key="11">
    <source>
        <dbReference type="Proteomes" id="UP000256297"/>
    </source>
</evidence>
<keyword evidence="4 10" id="KW-0456">Lyase</keyword>
<dbReference type="EC" id="4.4.1.8" evidence="10"/>
<dbReference type="EMBL" id="OFSP01000080">
    <property type="protein sequence ID" value="SOY78113.1"/>
    <property type="molecule type" value="Genomic_DNA"/>
</dbReference>
<evidence type="ECO:0000256" key="4">
    <source>
        <dbReference type="ARBA" id="ARBA00023239"/>
    </source>
</evidence>
<dbReference type="GO" id="GO:0019450">
    <property type="term" value="P:L-cysteine catabolic process to pyruvate"/>
    <property type="evidence" value="ECO:0007669"/>
    <property type="project" value="TreeGrafter"/>
</dbReference>
<evidence type="ECO:0000256" key="5">
    <source>
        <dbReference type="ARBA" id="ARBA00046315"/>
    </source>
</evidence>
<dbReference type="CDD" id="cd00614">
    <property type="entry name" value="CGS_like"/>
    <property type="match status" value="1"/>
</dbReference>
<evidence type="ECO:0000256" key="8">
    <source>
        <dbReference type="PIRSR" id="PIRSR001434-2"/>
    </source>
</evidence>
<comment type="catalytic activity">
    <reaction evidence="6">
        <text>L,L-cystathionine + H2O = L-homocysteine + pyruvate + NH4(+)</text>
        <dbReference type="Rhea" id="RHEA:13965"/>
        <dbReference type="ChEBI" id="CHEBI:15361"/>
        <dbReference type="ChEBI" id="CHEBI:15377"/>
        <dbReference type="ChEBI" id="CHEBI:28938"/>
        <dbReference type="ChEBI" id="CHEBI:58161"/>
        <dbReference type="ChEBI" id="CHEBI:58199"/>
    </reaction>
</comment>
<dbReference type="GO" id="GO:0047804">
    <property type="term" value="F:cysteine-S-conjugate beta-lyase activity"/>
    <property type="evidence" value="ECO:0007669"/>
    <property type="project" value="UniProtKB-EC"/>
</dbReference>
<dbReference type="InterPro" id="IPR054542">
    <property type="entry name" value="Cys_met_metab_PP"/>
</dbReference>
<evidence type="ECO:0000256" key="3">
    <source>
        <dbReference type="ARBA" id="ARBA00022898"/>
    </source>
</evidence>
<gene>
    <name evidence="10" type="primary">metC</name>
    <name evidence="10" type="ORF">CBM2589_U30009</name>
</gene>
<feature type="modified residue" description="N6-(pyridoxal phosphate)lysine" evidence="8">
    <location>
        <position position="219"/>
    </location>
</feature>
<evidence type="ECO:0000256" key="7">
    <source>
        <dbReference type="ARBA" id="ARBA00047625"/>
    </source>
</evidence>
<evidence type="ECO:0000256" key="9">
    <source>
        <dbReference type="RuleBase" id="RU362118"/>
    </source>
</evidence>
<dbReference type="AlphaFoldDB" id="A0A375CS48"/>
<dbReference type="InterPro" id="IPR000277">
    <property type="entry name" value="Cys/Met-Metab_PyrdxlP-dep_enz"/>
</dbReference>
<keyword evidence="3 8" id="KW-0663">Pyridoxal phosphate</keyword>
<organism evidence="10 11">
    <name type="scientific">Cupriavidus taiwanensis</name>
    <dbReference type="NCBI Taxonomy" id="164546"/>
    <lineage>
        <taxon>Bacteria</taxon>
        <taxon>Pseudomonadati</taxon>
        <taxon>Pseudomonadota</taxon>
        <taxon>Betaproteobacteria</taxon>
        <taxon>Burkholderiales</taxon>
        <taxon>Burkholderiaceae</taxon>
        <taxon>Cupriavidus</taxon>
    </lineage>
</organism>
<proteinExistence type="inferred from homology"/>
<dbReference type="Pfam" id="PF01053">
    <property type="entry name" value="Cys_Met_Meta_PP"/>
    <property type="match status" value="1"/>
</dbReference>
<dbReference type="GO" id="GO:0030170">
    <property type="term" value="F:pyridoxal phosphate binding"/>
    <property type="evidence" value="ECO:0007669"/>
    <property type="project" value="InterPro"/>
</dbReference>
<dbReference type="InterPro" id="IPR006233">
    <property type="entry name" value="Cys_b_lyase_bac"/>
</dbReference>
<dbReference type="Gene3D" id="3.40.640.10">
    <property type="entry name" value="Type I PLP-dependent aspartate aminotransferase-like (Major domain)"/>
    <property type="match status" value="1"/>
</dbReference>
<dbReference type="InterPro" id="IPR015424">
    <property type="entry name" value="PyrdxlP-dep_Trfase"/>
</dbReference>
<comment type="caution">
    <text evidence="10">The sequence shown here is derived from an EMBL/GenBank/DDBJ whole genome shotgun (WGS) entry which is preliminary data.</text>
</comment>
<comment type="cofactor">
    <cofactor evidence="1 9">
        <name>pyridoxal 5'-phosphate</name>
        <dbReference type="ChEBI" id="CHEBI:597326"/>
    </cofactor>
</comment>
<sequence>MEAAPLSHGDPMKESTQLVCAGRHPARFGGVVNTPVFRASTILAGSMAEWEEMKRARAAEEPGATTYGRYGTPTTHALEEAIAALEGGYRSLVFPSGLAAISTALTALLSAGDHVLVTDSAYSPTRAFLERVLTRFGVEVETYDPGAGTQIEALLRPNTRVVYVESPGSETFDIQDIPAISTAAHRHGAVVVMDNTWGTPLYFKPFSHGVDVSVQAATKYIVGHSDAMLGVVTCNRDTWPLIKQTTQDMGQIAGPDDVYLALRGLRTMAVRLQRHWESGLRVAQWLERQPQVEAVLHPALPSHPGHVLWKRDFTGACGLFSVVLRTNSSGSLAAFIDALEHFGLGVSWGGYESLAIPFTPGKNCTGARWPYQGQAVRMHVGLEDPQDLIDDLQRGLMALSAHESSLAALQDAQADQACPT</sequence>
<comment type="catalytic activity">
    <reaction evidence="7">
        <text>an S-substituted L-cysteine + H2O = a thiol + pyruvate + NH4(+)</text>
        <dbReference type="Rhea" id="RHEA:18121"/>
        <dbReference type="ChEBI" id="CHEBI:15361"/>
        <dbReference type="ChEBI" id="CHEBI:15377"/>
        <dbReference type="ChEBI" id="CHEBI:28938"/>
        <dbReference type="ChEBI" id="CHEBI:29256"/>
        <dbReference type="ChEBI" id="CHEBI:58717"/>
        <dbReference type="EC" id="4.4.1.13"/>
    </reaction>
</comment>
<evidence type="ECO:0000256" key="2">
    <source>
        <dbReference type="ARBA" id="ARBA00009077"/>
    </source>
</evidence>
<dbReference type="PIRSF" id="PIRSF001434">
    <property type="entry name" value="CGS"/>
    <property type="match status" value="1"/>
</dbReference>
<protein>
    <submittedName>
        <fullName evidence="10">Cystathionine beta-lyase</fullName>
        <ecNumber evidence="10">4.4.1.8</ecNumber>
    </submittedName>
</protein>
<dbReference type="InterPro" id="IPR015422">
    <property type="entry name" value="PyrdxlP-dep_Trfase_small"/>
</dbReference>
<evidence type="ECO:0000313" key="10">
    <source>
        <dbReference type="EMBL" id="SOY78113.1"/>
    </source>
</evidence>
<dbReference type="SUPFAM" id="SSF53383">
    <property type="entry name" value="PLP-dependent transferases"/>
    <property type="match status" value="1"/>
</dbReference>
<dbReference type="InterPro" id="IPR015421">
    <property type="entry name" value="PyrdxlP-dep_Trfase_major"/>
</dbReference>
<dbReference type="PANTHER" id="PTHR43500">
    <property type="entry name" value="CYSTATHIONINE BETA-LYASE-RELATED"/>
    <property type="match status" value="1"/>
</dbReference>
<dbReference type="NCBIfam" id="TIGR01324">
    <property type="entry name" value="cysta_beta_ly_B"/>
    <property type="match status" value="1"/>
</dbReference>
<reference evidence="11" key="1">
    <citation type="submission" date="2018-01" db="EMBL/GenBank/DDBJ databases">
        <authorList>
            <person name="Gaut B.S."/>
            <person name="Morton B.R."/>
            <person name="Clegg M.T."/>
            <person name="Duvall M.R."/>
        </authorList>
    </citation>
    <scope>NUCLEOTIDE SEQUENCE [LARGE SCALE GENOMIC DNA]</scope>
</reference>
<dbReference type="GO" id="GO:0019346">
    <property type="term" value="P:transsulfuration"/>
    <property type="evidence" value="ECO:0007669"/>
    <property type="project" value="InterPro"/>
</dbReference>